<protein>
    <recommendedName>
        <fullName evidence="5">Flagellar hook-length control protein-like C-terminal domain-containing protein</fullName>
    </recommendedName>
</protein>
<organism evidence="6 9">
    <name type="scientific">Tatumella citrea</name>
    <name type="common">Pantoea citrea</name>
    <dbReference type="NCBI Taxonomy" id="53336"/>
    <lineage>
        <taxon>Bacteria</taxon>
        <taxon>Pseudomonadati</taxon>
        <taxon>Pseudomonadota</taxon>
        <taxon>Gammaproteobacteria</taxon>
        <taxon>Enterobacterales</taxon>
        <taxon>Erwiniaceae</taxon>
        <taxon>Tatumella</taxon>
    </lineage>
</organism>
<dbReference type="InterPro" id="IPR001635">
    <property type="entry name" value="Flag_hook_Flik"/>
</dbReference>
<dbReference type="InterPro" id="IPR038610">
    <property type="entry name" value="FliK-like_C_sf"/>
</dbReference>
<evidence type="ECO:0000313" key="8">
    <source>
        <dbReference type="Proteomes" id="UP000195729"/>
    </source>
</evidence>
<comment type="function">
    <text evidence="1">Controls the length of the flagellar hook.</text>
</comment>
<comment type="similarity">
    <text evidence="2">Belongs to the FliK family.</text>
</comment>
<evidence type="ECO:0000313" key="6">
    <source>
        <dbReference type="EMBL" id="ARU94271.1"/>
    </source>
</evidence>
<dbReference type="CDD" id="cd17470">
    <property type="entry name" value="T3SS_Flik_C"/>
    <property type="match status" value="1"/>
</dbReference>
<proteinExistence type="inferred from homology"/>
<dbReference type="EMBL" id="CP015581">
    <property type="protein sequence ID" value="ARU98311.1"/>
    <property type="molecule type" value="Genomic_DNA"/>
</dbReference>
<feature type="region of interest" description="Disordered" evidence="4">
    <location>
        <begin position="43"/>
        <end position="68"/>
    </location>
</feature>
<feature type="region of interest" description="Disordered" evidence="4">
    <location>
        <begin position="166"/>
        <end position="189"/>
    </location>
</feature>
<feature type="region of interest" description="Disordered" evidence="4">
    <location>
        <begin position="141"/>
        <end position="160"/>
    </location>
</feature>
<dbReference type="InterPro" id="IPR052563">
    <property type="entry name" value="FliK"/>
</dbReference>
<feature type="region of interest" description="Disordered" evidence="4">
    <location>
        <begin position="1"/>
        <end position="24"/>
    </location>
</feature>
<dbReference type="KEGG" id="tci:A7K98_11100"/>
<dbReference type="PANTHER" id="PTHR37533">
    <property type="entry name" value="FLAGELLAR HOOK-LENGTH CONTROL PROTEIN"/>
    <property type="match status" value="1"/>
</dbReference>
<dbReference type="GO" id="GO:0009424">
    <property type="term" value="C:bacterial-type flagellum hook"/>
    <property type="evidence" value="ECO:0007669"/>
    <property type="project" value="InterPro"/>
</dbReference>
<feature type="compositionally biased region" description="Polar residues" evidence="4">
    <location>
        <begin position="352"/>
        <end position="366"/>
    </location>
</feature>
<feature type="domain" description="Flagellar hook-length control protein-like C-terminal" evidence="5">
    <location>
        <begin position="259"/>
        <end position="338"/>
    </location>
</feature>
<dbReference type="OrthoDB" id="1792985at2"/>
<evidence type="ECO:0000313" key="9">
    <source>
        <dbReference type="Proteomes" id="UP000195814"/>
    </source>
</evidence>
<dbReference type="GO" id="GO:0044780">
    <property type="term" value="P:bacterial-type flagellum assembly"/>
    <property type="evidence" value="ECO:0007669"/>
    <property type="project" value="InterPro"/>
</dbReference>
<dbReference type="AlphaFoldDB" id="A0A1Y0L895"/>
<feature type="region of interest" description="Disordered" evidence="4">
    <location>
        <begin position="327"/>
        <end position="366"/>
    </location>
</feature>
<dbReference type="Pfam" id="PF02120">
    <property type="entry name" value="Flg_hook"/>
    <property type="match status" value="1"/>
</dbReference>
<evidence type="ECO:0000256" key="4">
    <source>
        <dbReference type="SAM" id="MobiDB-lite"/>
    </source>
</evidence>
<dbReference type="PANTHER" id="PTHR37533:SF2">
    <property type="entry name" value="FLAGELLAR HOOK-LENGTH CONTROL PROTEIN"/>
    <property type="match status" value="1"/>
</dbReference>
<feature type="compositionally biased region" description="Polar residues" evidence="4">
    <location>
        <begin position="174"/>
        <end position="186"/>
    </location>
</feature>
<dbReference type="Proteomes" id="UP000195814">
    <property type="component" value="Chromosome"/>
</dbReference>
<accession>A0A1Y0L895</accession>
<keyword evidence="3" id="KW-1005">Bacterial flagellum biogenesis</keyword>
<feature type="compositionally biased region" description="Low complexity" evidence="4">
    <location>
        <begin position="335"/>
        <end position="346"/>
    </location>
</feature>
<evidence type="ECO:0000256" key="2">
    <source>
        <dbReference type="ARBA" id="ARBA00009149"/>
    </source>
</evidence>
<sequence length="392" mass="41462">MSGLILPPELSGKGAGYNAGKNSPKTTAQQLFTALFNGQSHLQEALSGHKKSRVPGTRPKETGTGKNDNVTQVFTLLSPVQTSQLRLPVESRGLAGTQEGLMRKPGMSADNIPVLSQMNNHLASGEDLLLQQHSDARLQPALSQQQPQGLNTNAPAATRTLHNPAPAMTEKQSRSTSQASPEQQNPLVRHPAGAPVTIAVAQSSHQRPATTDAKPAHPQTTLLLTAGSETLPRDAVKLTPAAATITPDSPQWQQQLSQQILIMHHKGIQSAELRLHPQELGSLKISLVIKSDQAEMSFISGHSQVRTAIEAAMPHLKTALAENGISLGESHVGSDDSSSSMFNPSGNFGGKQQDTTGAGQHFSGQSPTSAMLLTVERTPSVTVPVGRVNLFA</sequence>
<evidence type="ECO:0000313" key="7">
    <source>
        <dbReference type="EMBL" id="ARU98311.1"/>
    </source>
</evidence>
<dbReference type="Gene3D" id="3.30.750.140">
    <property type="match status" value="1"/>
</dbReference>
<dbReference type="InterPro" id="IPR021136">
    <property type="entry name" value="Flagellar_hook_control-like_C"/>
</dbReference>
<keyword evidence="8" id="KW-1185">Reference proteome</keyword>
<dbReference type="RefSeq" id="WP_087488629.1">
    <property type="nucleotide sequence ID" value="NZ_CP015579.1"/>
</dbReference>
<name>A0A1Y0L895_TATCI</name>
<evidence type="ECO:0000259" key="5">
    <source>
        <dbReference type="Pfam" id="PF02120"/>
    </source>
</evidence>
<gene>
    <name evidence="6" type="ORF">A7K98_11100</name>
    <name evidence="7" type="ORF">A7K99_11100</name>
</gene>
<evidence type="ECO:0000256" key="3">
    <source>
        <dbReference type="ARBA" id="ARBA00022795"/>
    </source>
</evidence>
<dbReference type="Proteomes" id="UP000195729">
    <property type="component" value="Chromosome"/>
</dbReference>
<evidence type="ECO:0000256" key="1">
    <source>
        <dbReference type="ARBA" id="ARBA00003944"/>
    </source>
</evidence>
<reference evidence="8 9" key="1">
    <citation type="submission" date="2016-05" db="EMBL/GenBank/DDBJ databases">
        <title>Complete genome sequence of two 2,5-diketo-D-glunonic acid producing strain Tatumella citrea.</title>
        <authorList>
            <person name="Duan C."/>
            <person name="Yang J."/>
            <person name="Yang S."/>
        </authorList>
    </citation>
    <scope>NUCLEOTIDE SEQUENCE [LARGE SCALE GENOMIC DNA]</scope>
    <source>
        <strain evidence="7 8">ATCC 39140</strain>
        <strain evidence="6 9">DSM 13699</strain>
    </source>
</reference>
<dbReference type="PRINTS" id="PR01007">
    <property type="entry name" value="FLGHOOKFLIK"/>
</dbReference>
<feature type="compositionally biased region" description="Polar residues" evidence="4">
    <location>
        <begin position="141"/>
        <end position="155"/>
    </location>
</feature>
<dbReference type="EMBL" id="CP015579">
    <property type="protein sequence ID" value="ARU94271.1"/>
    <property type="molecule type" value="Genomic_DNA"/>
</dbReference>